<dbReference type="PANTHER" id="PTHR32071">
    <property type="entry name" value="TRANSCRIPTIONAL REGULATORY PROTEIN"/>
    <property type="match status" value="1"/>
</dbReference>
<dbReference type="RefSeq" id="WP_349229372.1">
    <property type="nucleotide sequence ID" value="NZ_JBBMFJ010000015.1"/>
</dbReference>
<reference evidence="4 5" key="1">
    <citation type="submission" date="2024-03" db="EMBL/GenBank/DDBJ databases">
        <title>Human intestinal bacterial collection.</title>
        <authorList>
            <person name="Pauvert C."/>
            <person name="Hitch T.C.A."/>
            <person name="Clavel T."/>
        </authorList>
    </citation>
    <scope>NUCLEOTIDE SEQUENCE [LARGE SCALE GENOMIC DNA]</scope>
    <source>
        <strain evidence="4 5">CLA-AP-H27</strain>
    </source>
</reference>
<dbReference type="Gene3D" id="3.40.50.300">
    <property type="entry name" value="P-loop containing nucleotide triphosphate hydrolases"/>
    <property type="match status" value="1"/>
</dbReference>
<gene>
    <name evidence="4" type="ORF">WMO41_08380</name>
</gene>
<dbReference type="Gene3D" id="3.40.50.10660">
    <property type="entry name" value="PrpR receptor domain-like"/>
    <property type="match status" value="1"/>
</dbReference>
<dbReference type="Gene3D" id="3.40.50.2300">
    <property type="match status" value="1"/>
</dbReference>
<dbReference type="InterPro" id="IPR009057">
    <property type="entry name" value="Homeodomain-like_sf"/>
</dbReference>
<dbReference type="Proteomes" id="UP001437460">
    <property type="component" value="Unassembled WGS sequence"/>
</dbReference>
<proteinExistence type="predicted"/>
<feature type="domain" description="Sigma-54 factor interaction" evidence="3">
    <location>
        <begin position="309"/>
        <end position="514"/>
    </location>
</feature>
<accession>A0ABV1HLI7</accession>
<dbReference type="SUPFAM" id="SSF52540">
    <property type="entry name" value="P-loop containing nucleoside triphosphate hydrolases"/>
    <property type="match status" value="1"/>
</dbReference>
<evidence type="ECO:0000313" key="5">
    <source>
        <dbReference type="Proteomes" id="UP001437460"/>
    </source>
</evidence>
<dbReference type="Gene3D" id="1.10.8.60">
    <property type="match status" value="1"/>
</dbReference>
<dbReference type="InterPro" id="IPR002078">
    <property type="entry name" value="Sigma_54_int"/>
</dbReference>
<keyword evidence="1" id="KW-0547">Nucleotide-binding</keyword>
<dbReference type="SUPFAM" id="SSF159800">
    <property type="entry name" value="PrpR receptor domain-like"/>
    <property type="match status" value="1"/>
</dbReference>
<organism evidence="4 5">
    <name type="scientific">Ventrimonas faecis</name>
    <dbReference type="NCBI Taxonomy" id="3133170"/>
    <lineage>
        <taxon>Bacteria</taxon>
        <taxon>Bacillati</taxon>
        <taxon>Bacillota</taxon>
        <taxon>Clostridia</taxon>
        <taxon>Lachnospirales</taxon>
        <taxon>Lachnospiraceae</taxon>
        <taxon>Ventrimonas</taxon>
    </lineage>
</organism>
<dbReference type="Gene3D" id="1.10.10.60">
    <property type="entry name" value="Homeodomain-like"/>
    <property type="match status" value="1"/>
</dbReference>
<name>A0ABV1HLI7_9FIRM</name>
<evidence type="ECO:0000256" key="2">
    <source>
        <dbReference type="ARBA" id="ARBA00022840"/>
    </source>
</evidence>
<keyword evidence="5" id="KW-1185">Reference proteome</keyword>
<keyword evidence="2" id="KW-0067">ATP-binding</keyword>
<dbReference type="InterPro" id="IPR027417">
    <property type="entry name" value="P-loop_NTPase"/>
</dbReference>
<evidence type="ECO:0000259" key="3">
    <source>
        <dbReference type="PROSITE" id="PS50045"/>
    </source>
</evidence>
<dbReference type="SUPFAM" id="SSF46689">
    <property type="entry name" value="Homeodomain-like"/>
    <property type="match status" value="1"/>
</dbReference>
<dbReference type="PRINTS" id="PR01590">
    <property type="entry name" value="HTHFIS"/>
</dbReference>
<evidence type="ECO:0000313" key="4">
    <source>
        <dbReference type="EMBL" id="MEQ2563179.1"/>
    </source>
</evidence>
<dbReference type="PROSITE" id="PS50045">
    <property type="entry name" value="SIGMA54_INTERACT_4"/>
    <property type="match status" value="1"/>
</dbReference>
<dbReference type="Pfam" id="PF06506">
    <property type="entry name" value="PrpR_N"/>
    <property type="match status" value="1"/>
</dbReference>
<evidence type="ECO:0000256" key="1">
    <source>
        <dbReference type="ARBA" id="ARBA00022741"/>
    </source>
</evidence>
<dbReference type="EMBL" id="JBBMFJ010000015">
    <property type="protein sequence ID" value="MEQ2563179.1"/>
    <property type="molecule type" value="Genomic_DNA"/>
</dbReference>
<dbReference type="Pfam" id="PF02954">
    <property type="entry name" value="HTH_8"/>
    <property type="match status" value="1"/>
</dbReference>
<dbReference type="Pfam" id="PF00158">
    <property type="entry name" value="Sigma54_activat"/>
    <property type="match status" value="1"/>
</dbReference>
<protein>
    <submittedName>
        <fullName evidence="4">PrpR N-terminal domain-containing protein</fullName>
    </submittedName>
</protein>
<dbReference type="InterPro" id="IPR010524">
    <property type="entry name" value="Sig_transdc_resp-reg_PrpR_N"/>
</dbReference>
<dbReference type="InterPro" id="IPR002197">
    <property type="entry name" value="HTH_Fis"/>
</dbReference>
<sequence length="610" mass="68884">MKKIRILGIAPYKGLVTLMKQCALQYPEIELTAFTGSMEQGLAIARRYSEQYDIIISRANTANMISQAVHIPVIDIGIGYYDILRCIKMAQNTSTKFALLGFQSLTVIAKNLCDLLQIKLDIFSFSPENWTDSDRLLDNMKEQDYKTVICDMIPYDHAKMIGITPIILTSSAESVKQAIESTIRTWHQNQKLLSSNAMMQALIHSSSNRHLILDLDGNCLYSTLDAEKEDLFISCLKKEISKSKNIPRRSFFVTLENQLYSIRSSFAEEGSEPYIIFRVMPSKIPLSHSKYGITIMDKEQAQQSFVESFYSNTELARDIISATEQIAPFDTPLMITGEIGTGKDRVAYLYYAKSHRCDNPLYVINCALLNDKTWNFMINHYNSPFTDNDNTIYISNLGVLPPQRQKQLLSIILDTNLHIRNRLIFSCTQSRDGCLPHTALEYSNTLGCIPLPIKPLREQKSDLVSSASLYIDTLNQDLGRQVVGLSEDAAQLVMDYDYPCNSTQFKRILKKAVLETSTAYISGETIKTILKEESVLFPADPPSHAMPHPHAHTQGNETNKPAFALNLDQSLDRISQDIVQHVLALCDGNQTAAAKRLGISRTTLWRYINR</sequence>
<comment type="caution">
    <text evidence="4">The sequence shown here is derived from an EMBL/GenBank/DDBJ whole genome shotgun (WGS) entry which is preliminary data.</text>
</comment>